<sequence length="120" mass="13574">MEVRQQNSYGVLDLLNLGAITLTLRYSNHATLKPFCQRCKGKTPQPSEALDVKGSFRDQTTCVPFSLLSAFVELISLCSMLSYFARRFPQCTDVFTSHGQLNATVRFRIVLRLPLAGWDR</sequence>
<evidence type="ECO:0000256" key="1">
    <source>
        <dbReference type="SAM" id="Phobius"/>
    </source>
</evidence>
<evidence type="ECO:0000313" key="2">
    <source>
        <dbReference type="EMBL" id="PBK91269.1"/>
    </source>
</evidence>
<dbReference type="AlphaFoldDB" id="A0A2H3D7S5"/>
<gene>
    <name evidence="2" type="ORF">ARMGADRAFT_219019</name>
</gene>
<keyword evidence="1" id="KW-0812">Transmembrane</keyword>
<accession>A0A2H3D7S5</accession>
<name>A0A2H3D7S5_ARMGA</name>
<reference evidence="3" key="1">
    <citation type="journal article" date="2017" name="Nat. Ecol. Evol.">
        <title>Genome expansion and lineage-specific genetic innovations in the forest pathogenic fungi Armillaria.</title>
        <authorList>
            <person name="Sipos G."/>
            <person name="Prasanna A.N."/>
            <person name="Walter M.C."/>
            <person name="O'Connor E."/>
            <person name="Balint B."/>
            <person name="Krizsan K."/>
            <person name="Kiss B."/>
            <person name="Hess J."/>
            <person name="Varga T."/>
            <person name="Slot J."/>
            <person name="Riley R."/>
            <person name="Boka B."/>
            <person name="Rigling D."/>
            <person name="Barry K."/>
            <person name="Lee J."/>
            <person name="Mihaltcheva S."/>
            <person name="LaButti K."/>
            <person name="Lipzen A."/>
            <person name="Waldron R."/>
            <person name="Moloney N.M."/>
            <person name="Sperisen C."/>
            <person name="Kredics L."/>
            <person name="Vagvoelgyi C."/>
            <person name="Patrignani A."/>
            <person name="Fitzpatrick D."/>
            <person name="Nagy I."/>
            <person name="Doyle S."/>
            <person name="Anderson J.B."/>
            <person name="Grigoriev I.V."/>
            <person name="Gueldener U."/>
            <person name="Muensterkoetter M."/>
            <person name="Nagy L.G."/>
        </authorList>
    </citation>
    <scope>NUCLEOTIDE SEQUENCE [LARGE SCALE GENOMIC DNA]</scope>
    <source>
        <strain evidence="3">Ar21-2</strain>
    </source>
</reference>
<keyword evidence="1" id="KW-0472">Membrane</keyword>
<evidence type="ECO:0000313" key="3">
    <source>
        <dbReference type="Proteomes" id="UP000217790"/>
    </source>
</evidence>
<organism evidence="2 3">
    <name type="scientific">Armillaria gallica</name>
    <name type="common">Bulbous honey fungus</name>
    <name type="synonym">Armillaria bulbosa</name>
    <dbReference type="NCBI Taxonomy" id="47427"/>
    <lineage>
        <taxon>Eukaryota</taxon>
        <taxon>Fungi</taxon>
        <taxon>Dikarya</taxon>
        <taxon>Basidiomycota</taxon>
        <taxon>Agaricomycotina</taxon>
        <taxon>Agaricomycetes</taxon>
        <taxon>Agaricomycetidae</taxon>
        <taxon>Agaricales</taxon>
        <taxon>Marasmiineae</taxon>
        <taxon>Physalacriaceae</taxon>
        <taxon>Armillaria</taxon>
    </lineage>
</organism>
<dbReference type="EMBL" id="KZ293662">
    <property type="protein sequence ID" value="PBK91269.1"/>
    <property type="molecule type" value="Genomic_DNA"/>
</dbReference>
<keyword evidence="1" id="KW-1133">Transmembrane helix</keyword>
<dbReference type="Proteomes" id="UP000217790">
    <property type="component" value="Unassembled WGS sequence"/>
</dbReference>
<keyword evidence="3" id="KW-1185">Reference proteome</keyword>
<protein>
    <submittedName>
        <fullName evidence="2">Uncharacterized protein</fullName>
    </submittedName>
</protein>
<feature type="transmembrane region" description="Helical" evidence="1">
    <location>
        <begin position="65"/>
        <end position="85"/>
    </location>
</feature>
<dbReference type="InParanoid" id="A0A2H3D7S5"/>
<proteinExistence type="predicted"/>